<reference evidence="1 2" key="1">
    <citation type="submission" date="2011-12" db="EMBL/GenBank/DDBJ databases">
        <title>The Genome Sequence of Prevotella micans F0438.</title>
        <authorList>
            <consortium name="The Broad Institute Genome Sequencing Platform"/>
            <person name="Earl A."/>
            <person name="Ward D."/>
            <person name="Feldgarden M."/>
            <person name="Gevers D."/>
            <person name="Izard J."/>
            <person name="Baranova O.V."/>
            <person name="Blanton J.M."/>
            <person name="Wade W.G."/>
            <person name="Dewhirst F.E."/>
            <person name="Young S.K."/>
            <person name="Zeng Q."/>
            <person name="Gargeya S."/>
            <person name="Fitzgerald M."/>
            <person name="Haas B."/>
            <person name="Abouelleil A."/>
            <person name="Alvarado L."/>
            <person name="Arachchi H.M."/>
            <person name="Berlin A."/>
            <person name="Chapman S.B."/>
            <person name="Gearin G."/>
            <person name="Goldberg J."/>
            <person name="Griggs A."/>
            <person name="Gujja S."/>
            <person name="Hansen M."/>
            <person name="Heiman D."/>
            <person name="Howarth C."/>
            <person name="Larimer J."/>
            <person name="Lui A."/>
            <person name="MacDonald P.J.P."/>
            <person name="McCowen C."/>
            <person name="Montmayeur A."/>
            <person name="Murphy C."/>
            <person name="Neiman D."/>
            <person name="Pearson M."/>
            <person name="Priest M."/>
            <person name="Roberts A."/>
            <person name="Saif S."/>
            <person name="Shea T."/>
            <person name="Sisk P."/>
            <person name="Stolte C."/>
            <person name="Sykes S."/>
            <person name="Wortman J."/>
            <person name="Nusbaum C."/>
            <person name="Birren B."/>
        </authorList>
    </citation>
    <scope>NUCLEOTIDE SEQUENCE [LARGE SCALE GENOMIC DNA]</scope>
    <source>
        <strain evidence="1 2">F0438</strain>
    </source>
</reference>
<dbReference type="EMBL" id="AGWK01000029">
    <property type="protein sequence ID" value="EHO71192.1"/>
    <property type="molecule type" value="Genomic_DNA"/>
</dbReference>
<evidence type="ECO:0000313" key="1">
    <source>
        <dbReference type="EMBL" id="EHO71192.1"/>
    </source>
</evidence>
<accession>H1Q2C2</accession>
<protein>
    <submittedName>
        <fullName evidence="1">Uncharacterized protein</fullName>
    </submittedName>
</protein>
<sequence>MPADYGITGFQAENLPILSAIFKLIPRQSKYSKEYKPDPDVLKQLKIIRELFHKCERIVIATKCRTGR</sequence>
<comment type="caution">
    <text evidence="1">The sequence shown here is derived from an EMBL/GenBank/DDBJ whole genome shotgun (WGS) entry which is preliminary data.</text>
</comment>
<evidence type="ECO:0000313" key="2">
    <source>
        <dbReference type="Proteomes" id="UP000016023"/>
    </source>
</evidence>
<gene>
    <name evidence="1" type="ORF">HMPREF9140_01060</name>
</gene>
<name>H1Q2C2_9BACT</name>
<dbReference type="Proteomes" id="UP000016023">
    <property type="component" value="Unassembled WGS sequence"/>
</dbReference>
<keyword evidence="2" id="KW-1185">Reference proteome</keyword>
<dbReference type="PATRIC" id="fig|883158.3.peg.1067"/>
<dbReference type="eggNOG" id="COG0550">
    <property type="taxonomic scope" value="Bacteria"/>
</dbReference>
<organism evidence="1 2">
    <name type="scientific">Prevotella micans F0438</name>
    <dbReference type="NCBI Taxonomy" id="883158"/>
    <lineage>
        <taxon>Bacteria</taxon>
        <taxon>Pseudomonadati</taxon>
        <taxon>Bacteroidota</taxon>
        <taxon>Bacteroidia</taxon>
        <taxon>Bacteroidales</taxon>
        <taxon>Prevotellaceae</taxon>
        <taxon>Prevotella</taxon>
    </lineage>
</organism>
<proteinExistence type="predicted"/>
<dbReference type="STRING" id="883158.HMPREF9140_01060"/>
<dbReference type="HOGENOM" id="CLU_2790487_0_0_10"/>
<dbReference type="AlphaFoldDB" id="H1Q2C2"/>